<organism evidence="2 3">
    <name type="scientific">Paenibacillus xerothermodurans</name>
    <dbReference type="NCBI Taxonomy" id="1977292"/>
    <lineage>
        <taxon>Bacteria</taxon>
        <taxon>Bacillati</taxon>
        <taxon>Bacillota</taxon>
        <taxon>Bacilli</taxon>
        <taxon>Bacillales</taxon>
        <taxon>Paenibacillaceae</taxon>
        <taxon>Paenibacillus</taxon>
    </lineage>
</organism>
<dbReference type="AlphaFoldDB" id="A0A2W1P4E0"/>
<keyword evidence="3" id="KW-1185">Reference proteome</keyword>
<sequence length="112" mass="12474">MIGMKVRYEITAVNLKISNVNPREAQEGYVLLTASDDNDNELVFALSHQQAEYLEGELHETNRRWRMTAAQQANKPANQAAHGPVEDPFTPTDAGFAQADGPFARNDDTYAH</sequence>
<proteinExistence type="predicted"/>
<dbReference type="EMBL" id="NHRJ02000001">
    <property type="protein sequence ID" value="PZE22592.1"/>
    <property type="molecule type" value="Genomic_DNA"/>
</dbReference>
<evidence type="ECO:0000313" key="2">
    <source>
        <dbReference type="EMBL" id="PZE22592.1"/>
    </source>
</evidence>
<feature type="region of interest" description="Disordered" evidence="1">
    <location>
        <begin position="69"/>
        <end position="112"/>
    </location>
</feature>
<dbReference type="Proteomes" id="UP000214746">
    <property type="component" value="Unassembled WGS sequence"/>
</dbReference>
<evidence type="ECO:0000313" key="3">
    <source>
        <dbReference type="Proteomes" id="UP000214746"/>
    </source>
</evidence>
<dbReference type="RefSeq" id="WP_089198362.1">
    <property type="nucleotide sequence ID" value="NZ_NHRJ02000001.1"/>
</dbReference>
<reference evidence="2" key="1">
    <citation type="submission" date="2018-06" db="EMBL/GenBank/DDBJ databases">
        <title>Paenibacillus xerothermodurans sp. nov. an extremely dry heat resistant spore forming bacterium isolated from the soil of Cape Canaveral, Florida.</title>
        <authorList>
            <person name="Seuylemezian A."/>
            <person name="Kaur N."/>
            <person name="Patil P."/>
            <person name="Patil P."/>
            <person name="Mayilraj S."/>
            <person name="Vaishampayan P."/>
        </authorList>
    </citation>
    <scope>NUCLEOTIDE SEQUENCE [LARGE SCALE GENOMIC DNA]</scope>
    <source>
        <strain evidence="2">ATCC 27380</strain>
    </source>
</reference>
<name>A0A2W1P4E0_PAEXE</name>
<gene>
    <name evidence="2" type="ORF">CBW46_002110</name>
</gene>
<dbReference type="OrthoDB" id="2680666at2"/>
<comment type="caution">
    <text evidence="2">The sequence shown here is derived from an EMBL/GenBank/DDBJ whole genome shotgun (WGS) entry which is preliminary data.</text>
</comment>
<feature type="compositionally biased region" description="Low complexity" evidence="1">
    <location>
        <begin position="69"/>
        <end position="81"/>
    </location>
</feature>
<protein>
    <submittedName>
        <fullName evidence="2">Uncharacterized protein</fullName>
    </submittedName>
</protein>
<accession>A0A2W1P4E0</accession>
<evidence type="ECO:0000256" key="1">
    <source>
        <dbReference type="SAM" id="MobiDB-lite"/>
    </source>
</evidence>